<dbReference type="GO" id="GO:0046872">
    <property type="term" value="F:metal ion binding"/>
    <property type="evidence" value="ECO:0007669"/>
    <property type="project" value="UniProtKB-KW"/>
</dbReference>
<keyword evidence="4" id="KW-0249">Electron transport</keyword>
<evidence type="ECO:0000256" key="5">
    <source>
        <dbReference type="ARBA" id="ARBA00023004"/>
    </source>
</evidence>
<dbReference type="KEGG" id="suam:BOO69_18770"/>
<protein>
    <submittedName>
        <fullName evidence="8">Cytochrome C</fullName>
    </submittedName>
</protein>
<keyword evidence="8" id="KW-0614">Plasmid</keyword>
<keyword evidence="1" id="KW-0813">Transport</keyword>
<dbReference type="GO" id="GO:0009055">
    <property type="term" value="F:electron transfer activity"/>
    <property type="evidence" value="ECO:0007669"/>
    <property type="project" value="InterPro"/>
</dbReference>
<reference evidence="8 9" key="1">
    <citation type="submission" date="2016-11" db="EMBL/GenBank/DDBJ databases">
        <title>Complete genome sequence of Sulfitobacter sp. AM1-D1, a toxic bacteria associated with marine dinoflagellate Alexandrium minutum in East China Sea.</title>
        <authorList>
            <person name="Yang Q."/>
            <person name="Zhang X."/>
            <person name="Tian X."/>
        </authorList>
    </citation>
    <scope>NUCLEOTIDE SEQUENCE [LARGE SCALE GENOMIC DNA]</scope>
    <source>
        <strain evidence="8 9">AM1-D1</strain>
        <plasmid evidence="8 9">unnamed1</plasmid>
    </source>
</reference>
<dbReference type="GO" id="GO:0020037">
    <property type="term" value="F:heme binding"/>
    <property type="evidence" value="ECO:0007669"/>
    <property type="project" value="InterPro"/>
</dbReference>
<dbReference type="Gene3D" id="1.10.760.10">
    <property type="entry name" value="Cytochrome c-like domain"/>
    <property type="match status" value="3"/>
</dbReference>
<dbReference type="EMBL" id="CP018077">
    <property type="protein sequence ID" value="APE45614.1"/>
    <property type="molecule type" value="Genomic_DNA"/>
</dbReference>
<dbReference type="PROSITE" id="PS51007">
    <property type="entry name" value="CYTC"/>
    <property type="match status" value="2"/>
</dbReference>
<accession>A0A1J0WN57</accession>
<evidence type="ECO:0000256" key="4">
    <source>
        <dbReference type="ARBA" id="ARBA00022982"/>
    </source>
</evidence>
<sequence length="327" mass="35067">MRQALRIVVVLTLLGLVGAGAVVGFGLYNVSARVGHWPGVSWVLHTTFRNSARLRAPDMENAPALDDPDLIALGAAHYATACAGCHAAPGDSRSATVRAMVPQPPAITEAVADWEPNELHWIIENGIKMSGMPAWPAEGRGDEVWSVVAYLVSIQQDRAPDLPSSDLAGVDYCRSCHGDIGGPVPRLDILSPSYVEAQLEAYLNARRPSGIMAQAASLVPQDQYATLARRLTEREMPGPTVVPEQGAGAELARQGTRDIPACLACHGVGDNRKGPRLFGQEPMYLAAQLRLWRDGTYTHDRLMRAAAADLTDADIDLLSDYFAAVGN</sequence>
<dbReference type="PANTHER" id="PTHR33751">
    <property type="entry name" value="CBB3-TYPE CYTOCHROME C OXIDASE SUBUNIT FIXP"/>
    <property type="match status" value="1"/>
</dbReference>
<gene>
    <name evidence="8" type="ORF">BOO69_18770</name>
</gene>
<proteinExistence type="predicted"/>
<dbReference type="InterPro" id="IPR009056">
    <property type="entry name" value="Cyt_c-like_dom"/>
</dbReference>
<dbReference type="InterPro" id="IPR036909">
    <property type="entry name" value="Cyt_c-like_dom_sf"/>
</dbReference>
<evidence type="ECO:0000313" key="8">
    <source>
        <dbReference type="EMBL" id="APE45614.1"/>
    </source>
</evidence>
<evidence type="ECO:0000259" key="7">
    <source>
        <dbReference type="PROSITE" id="PS51007"/>
    </source>
</evidence>
<dbReference type="Proteomes" id="UP000181897">
    <property type="component" value="Plasmid unnamed1"/>
</dbReference>
<evidence type="ECO:0000256" key="3">
    <source>
        <dbReference type="ARBA" id="ARBA00022723"/>
    </source>
</evidence>
<keyword evidence="3 6" id="KW-0479">Metal-binding</keyword>
<keyword evidence="5 6" id="KW-0408">Iron</keyword>
<evidence type="ECO:0000256" key="6">
    <source>
        <dbReference type="PROSITE-ProRule" id="PRU00433"/>
    </source>
</evidence>
<keyword evidence="2 6" id="KW-0349">Heme</keyword>
<dbReference type="SUPFAM" id="SSF46626">
    <property type="entry name" value="Cytochrome c"/>
    <property type="match status" value="3"/>
</dbReference>
<dbReference type="InterPro" id="IPR050597">
    <property type="entry name" value="Cytochrome_c_Oxidase_Subunit"/>
</dbReference>
<feature type="domain" description="Cytochrome c" evidence="7">
    <location>
        <begin position="243"/>
        <end position="326"/>
    </location>
</feature>
<geneLocation type="plasmid" evidence="8 9">
    <name>unnamed1</name>
</geneLocation>
<evidence type="ECO:0000256" key="2">
    <source>
        <dbReference type="ARBA" id="ARBA00022617"/>
    </source>
</evidence>
<dbReference type="AlphaFoldDB" id="A0A1J0WN57"/>
<organism evidence="8 9">
    <name type="scientific">Sulfitobacter alexandrii</name>
    <dbReference type="NCBI Taxonomy" id="1917485"/>
    <lineage>
        <taxon>Bacteria</taxon>
        <taxon>Pseudomonadati</taxon>
        <taxon>Pseudomonadota</taxon>
        <taxon>Alphaproteobacteria</taxon>
        <taxon>Rhodobacterales</taxon>
        <taxon>Roseobacteraceae</taxon>
        <taxon>Sulfitobacter</taxon>
    </lineage>
</organism>
<name>A0A1J0WN57_9RHOB</name>
<evidence type="ECO:0000256" key="1">
    <source>
        <dbReference type="ARBA" id="ARBA00022448"/>
    </source>
</evidence>
<keyword evidence="9" id="KW-1185">Reference proteome</keyword>
<dbReference type="RefSeq" id="WP_071973949.1">
    <property type="nucleotide sequence ID" value="NZ_CP018077.1"/>
</dbReference>
<dbReference type="OrthoDB" id="9773456at2"/>
<feature type="domain" description="Cytochrome c" evidence="7">
    <location>
        <begin position="69"/>
        <end position="155"/>
    </location>
</feature>
<dbReference type="Pfam" id="PF13442">
    <property type="entry name" value="Cytochrome_CBB3"/>
    <property type="match status" value="2"/>
</dbReference>
<dbReference type="PANTHER" id="PTHR33751:SF9">
    <property type="entry name" value="CYTOCHROME C4"/>
    <property type="match status" value="1"/>
</dbReference>
<evidence type="ECO:0000313" key="9">
    <source>
        <dbReference type="Proteomes" id="UP000181897"/>
    </source>
</evidence>